<accession>A0AAD0KVR3</accession>
<evidence type="ECO:0000313" key="1">
    <source>
        <dbReference type="EMBL" id="AWV48151.1"/>
    </source>
</evidence>
<sequence length="108" mass="12323">MFLIQGGTTMQYRLPSMVTRPTQDIGDLVRGDIDRCLTELDVTFGKPWGPLTLVRGEVEIIDVPHKLIKPRRFDMTVLLNSVNLRRVQIEVSPRRRPGRDNAEQTPSP</sequence>
<proteinExistence type="predicted"/>
<protein>
    <submittedName>
        <fullName evidence="1">Uncharacterized protein</fullName>
    </submittedName>
</protein>
<dbReference type="AlphaFoldDB" id="A0AAD0KVR3"/>
<gene>
    <name evidence="1" type="ORF">DIJ64_09035</name>
</gene>
<organism evidence="1 2">
    <name type="scientific">Mycobacterium leprae</name>
    <dbReference type="NCBI Taxonomy" id="1769"/>
    <lineage>
        <taxon>Bacteria</taxon>
        <taxon>Bacillati</taxon>
        <taxon>Actinomycetota</taxon>
        <taxon>Actinomycetes</taxon>
        <taxon>Mycobacteriales</taxon>
        <taxon>Mycobacteriaceae</taxon>
        <taxon>Mycobacterium</taxon>
    </lineage>
</organism>
<dbReference type="EMBL" id="CP029543">
    <property type="protein sequence ID" value="AWV48151.1"/>
    <property type="molecule type" value="Genomic_DNA"/>
</dbReference>
<dbReference type="Proteomes" id="UP000249682">
    <property type="component" value="Chromosome"/>
</dbReference>
<evidence type="ECO:0000313" key="2">
    <source>
        <dbReference type="Proteomes" id="UP000249682"/>
    </source>
</evidence>
<reference evidence="1 2" key="1">
    <citation type="submission" date="2018-05" db="EMBL/GenBank/DDBJ databases">
        <title>Evolution of small genomes with special reference to Mycobacterium leprae.</title>
        <authorList>
            <person name="Mohanty P.S."/>
            <person name="Bansal A.K."/>
            <person name="Gupta U.D."/>
            <person name="Naaz F."/>
            <person name="Dwivedi V.D."/>
            <person name="Singh H."/>
            <person name="Gupta G."/>
            <person name="Sharma S."/>
            <person name="Arora M."/>
        </authorList>
    </citation>
    <scope>NUCLEOTIDE SEQUENCE [LARGE SCALE GENOMIC DNA]</scope>
    <source>
        <strain evidence="1 2">MRHRU-235-G</strain>
    </source>
</reference>
<name>A0AAD0KVR3_MYCLR</name>